<feature type="compositionally biased region" description="Low complexity" evidence="8">
    <location>
        <begin position="68"/>
        <end position="85"/>
    </location>
</feature>
<proteinExistence type="inferred from homology"/>
<feature type="compositionally biased region" description="Basic and acidic residues" evidence="8">
    <location>
        <begin position="93"/>
        <end position="104"/>
    </location>
</feature>
<evidence type="ECO:0000313" key="12">
    <source>
        <dbReference type="EMBL" id="WXC81114.1"/>
    </source>
</evidence>
<reference evidence="12" key="3">
    <citation type="submission" date="2024-03" db="EMBL/GenBank/DDBJ databases">
        <authorList>
            <person name="Bromfield E.S.P."/>
            <person name="Cloutier S."/>
        </authorList>
    </citation>
    <scope>NUCLEOTIDE SEQUENCE</scope>
    <source>
        <strain evidence="12">5S5</strain>
    </source>
</reference>
<feature type="signal peptide" evidence="9">
    <location>
        <begin position="1"/>
        <end position="32"/>
    </location>
</feature>
<feature type="active site" description="Nucleophile" evidence="7">
    <location>
        <position position="607"/>
    </location>
</feature>
<feature type="region of interest" description="Disordered" evidence="8">
    <location>
        <begin position="44"/>
        <end position="176"/>
    </location>
</feature>
<dbReference type="PANTHER" id="PTHR41533">
    <property type="entry name" value="L,D-TRANSPEPTIDASE HI_1667-RELATED"/>
    <property type="match status" value="1"/>
</dbReference>
<dbReference type="GO" id="GO:0016740">
    <property type="term" value="F:transferase activity"/>
    <property type="evidence" value="ECO:0007669"/>
    <property type="project" value="UniProtKB-KW"/>
</dbReference>
<evidence type="ECO:0000256" key="8">
    <source>
        <dbReference type="SAM" id="MobiDB-lite"/>
    </source>
</evidence>
<dbReference type="RefSeq" id="WP_166214009.1">
    <property type="nucleotide sequence ID" value="NZ_CP088285.1"/>
</dbReference>
<evidence type="ECO:0000256" key="5">
    <source>
        <dbReference type="ARBA" id="ARBA00022984"/>
    </source>
</evidence>
<dbReference type="SUPFAM" id="SSF141523">
    <property type="entry name" value="L,D-transpeptidase catalytic domain-like"/>
    <property type="match status" value="1"/>
</dbReference>
<feature type="region of interest" description="Disordered" evidence="8">
    <location>
        <begin position="700"/>
        <end position="725"/>
    </location>
</feature>
<feature type="active site" description="Proton donor/acceptor" evidence="7">
    <location>
        <position position="588"/>
    </location>
</feature>
<evidence type="ECO:0000256" key="7">
    <source>
        <dbReference type="PROSITE-ProRule" id="PRU01373"/>
    </source>
</evidence>
<reference evidence="11" key="1">
    <citation type="submission" date="2020-06" db="EMBL/GenBank/DDBJ databases">
        <title>Whole Genome Sequence of Bradyrhizobium sp. Strain 1S1.</title>
        <authorList>
            <person name="Bromfield E.S.P."/>
            <person name="Cloutier S."/>
        </authorList>
    </citation>
    <scope>NUCLEOTIDE SEQUENCE [LARGE SCALE GENOMIC DNA]</scope>
    <source>
        <strain evidence="11">1S1</strain>
    </source>
</reference>
<evidence type="ECO:0000256" key="9">
    <source>
        <dbReference type="SAM" id="SignalP"/>
    </source>
</evidence>
<dbReference type="InterPro" id="IPR005490">
    <property type="entry name" value="LD_TPept_cat_dom"/>
</dbReference>
<dbReference type="PROSITE" id="PS52029">
    <property type="entry name" value="LD_TPASE"/>
    <property type="match status" value="1"/>
</dbReference>
<dbReference type="EMBL" id="JAAOLE020000001">
    <property type="protein sequence ID" value="NVI48941.1"/>
    <property type="molecule type" value="Genomic_DNA"/>
</dbReference>
<gene>
    <name evidence="11" type="ORF">HAP48_040035</name>
    <name evidence="12" type="ORF">WDK88_05600</name>
</gene>
<dbReference type="InterPro" id="IPR036366">
    <property type="entry name" value="PGBDSf"/>
</dbReference>
<dbReference type="Gene3D" id="2.40.440.10">
    <property type="entry name" value="L,D-transpeptidase catalytic domain-like"/>
    <property type="match status" value="1"/>
</dbReference>
<feature type="compositionally biased region" description="Low complexity" evidence="8">
    <location>
        <begin position="701"/>
        <end position="715"/>
    </location>
</feature>
<dbReference type="AlphaFoldDB" id="A0A974A3Z4"/>
<evidence type="ECO:0000313" key="11">
    <source>
        <dbReference type="EMBL" id="NVI48941.1"/>
    </source>
</evidence>
<comment type="similarity">
    <text evidence="2">Belongs to the YkuD family.</text>
</comment>
<dbReference type="SUPFAM" id="SSF47090">
    <property type="entry name" value="PGBD-like"/>
    <property type="match status" value="1"/>
</dbReference>
<dbReference type="InterPro" id="IPR036365">
    <property type="entry name" value="PGBD-like_sf"/>
</dbReference>
<dbReference type="GO" id="GO:0008360">
    <property type="term" value="P:regulation of cell shape"/>
    <property type="evidence" value="ECO:0007669"/>
    <property type="project" value="UniProtKB-UniRule"/>
</dbReference>
<keyword evidence="13" id="KW-1185">Reference proteome</keyword>
<evidence type="ECO:0000256" key="2">
    <source>
        <dbReference type="ARBA" id="ARBA00005992"/>
    </source>
</evidence>
<evidence type="ECO:0000313" key="13">
    <source>
        <dbReference type="Proteomes" id="UP001432046"/>
    </source>
</evidence>
<feature type="compositionally biased region" description="Low complexity" evidence="8">
    <location>
        <begin position="118"/>
        <end position="131"/>
    </location>
</feature>
<accession>A0A974A3Z4</accession>
<dbReference type="InterPro" id="IPR052905">
    <property type="entry name" value="LD-transpeptidase_YkuD-like"/>
</dbReference>
<keyword evidence="9" id="KW-0732">Signal</keyword>
<dbReference type="Pfam" id="PF03734">
    <property type="entry name" value="YkuD"/>
    <property type="match status" value="1"/>
</dbReference>
<feature type="domain" description="L,D-TPase catalytic" evidence="10">
    <location>
        <begin position="472"/>
        <end position="638"/>
    </location>
</feature>
<dbReference type="InterPro" id="IPR045380">
    <property type="entry name" value="LD_TPept_scaffold_dom"/>
</dbReference>
<keyword evidence="5 7" id="KW-0573">Peptidoglycan synthesis</keyword>
<organism evidence="11">
    <name type="scientific">Bradyrhizobium septentrionale</name>
    <dbReference type="NCBI Taxonomy" id="1404411"/>
    <lineage>
        <taxon>Bacteria</taxon>
        <taxon>Pseudomonadati</taxon>
        <taxon>Pseudomonadota</taxon>
        <taxon>Alphaproteobacteria</taxon>
        <taxon>Hyphomicrobiales</taxon>
        <taxon>Nitrobacteraceae</taxon>
        <taxon>Bradyrhizobium</taxon>
    </lineage>
</organism>
<dbReference type="Pfam" id="PF20142">
    <property type="entry name" value="Scaffold"/>
    <property type="match status" value="1"/>
</dbReference>
<keyword evidence="4 7" id="KW-0133">Cell shape</keyword>
<dbReference type="GO" id="GO:0009252">
    <property type="term" value="P:peptidoglycan biosynthetic process"/>
    <property type="evidence" value="ECO:0007669"/>
    <property type="project" value="UniProtKB-KW"/>
</dbReference>
<dbReference type="GO" id="GO:0071555">
    <property type="term" value="P:cell wall organization"/>
    <property type="evidence" value="ECO:0007669"/>
    <property type="project" value="UniProtKB-UniRule"/>
</dbReference>
<feature type="chain" id="PRO_5037501587" evidence="9">
    <location>
        <begin position="33"/>
        <end position="763"/>
    </location>
</feature>
<sequence>MRDCSNHRRGFDRVLMAVAATFLTVSATSAFAQDTPRSSASELAIDAAIPRPEPANVPPPTAGDFKADTTAALPDAAKPADVKPAGVQATEAKPADAKPVDAKPAEPSTAKAAEPKPADVATTPATTPADAPKADTAKTDTAKTDPAVVPPPASPAAATATAPSASPAPATAAAPAAEPAKAASNVAAEDLPVADRLREQLAGKSLRTFDRKNERAAAEKFYSARDYAPVFTKAGKLTEAGKGVIARLKDAAADGLDVSDYPVPDFAAATTSDALADAELKLAASMLDYARQAQSGRMHWSQVSADILYPEHPIDAAEVFAHVTSAKDASAALDSYNPPQKLYKELKQKLAELRGQGDGPVITIADGPALKYVPARKKQAAVEMDDPRVPDLRSKLGVTENADSTKYDATLARAVEKFQNSVDLKPSGVLDERTVKALNSPKRDRQIDAVIVNMERWRWLPRQLGAANVGNAYVILNIPDYTLKVMQNGAQVWTTRVVTGKPGQHATPLLTETMKYITVNPTWNVPPSIIYNEYLPALQQDPTVLQRMGLRLERNRDGSIHISQPPGEANALGRIRFNFPNKFLVYQHDTPDKNLFARDERAFSHGCMRVQNPDQYASVLLNIAMPNDHYTPEKIRSMYGSSEIDLKFATPIPVNITYQTAFVDDAGKLQIRRDVYGRDATMLSLLKNSRSKDLETVVAHSQPSYSRPPSSSLPPGVNVAGDNSGFNSSGPNFFERLFGGFGQAEPQPVRRGQAQQQRRVITR</sequence>
<feature type="compositionally biased region" description="Basic and acidic residues" evidence="8">
    <location>
        <begin position="132"/>
        <end position="143"/>
    </location>
</feature>
<dbReference type="EMBL" id="CP147711">
    <property type="protein sequence ID" value="WXC81114.1"/>
    <property type="molecule type" value="Genomic_DNA"/>
</dbReference>
<dbReference type="CDD" id="cd16913">
    <property type="entry name" value="YkuD_like"/>
    <property type="match status" value="1"/>
</dbReference>
<dbReference type="PANTHER" id="PTHR41533:SF2">
    <property type="entry name" value="BLR7131 PROTEIN"/>
    <property type="match status" value="1"/>
</dbReference>
<evidence type="ECO:0000256" key="4">
    <source>
        <dbReference type="ARBA" id="ARBA00022960"/>
    </source>
</evidence>
<feature type="compositionally biased region" description="Low complexity" evidence="8">
    <location>
        <begin position="750"/>
        <end position="763"/>
    </location>
</feature>
<feature type="compositionally biased region" description="Low complexity" evidence="8">
    <location>
        <begin position="155"/>
        <end position="176"/>
    </location>
</feature>
<evidence type="ECO:0000259" key="10">
    <source>
        <dbReference type="PROSITE" id="PS52029"/>
    </source>
</evidence>
<protein>
    <submittedName>
        <fullName evidence="11">L,D-transpeptidase family protein</fullName>
    </submittedName>
</protein>
<reference evidence="12" key="2">
    <citation type="journal article" date="2021" name="Int. J. Syst. Evol. Microbiol.">
        <title>Bradyrhizobium septentrionale sp. nov. (sv. septentrionale) and Bradyrhizobium quebecense sp. nov. (sv. septentrionale) associated with legumes native to Canada possess rearranged symbiosis genes and numerous insertion sequences.</title>
        <authorList>
            <person name="Bromfield E.S.P."/>
            <person name="Cloutier S."/>
        </authorList>
    </citation>
    <scope>NUCLEOTIDE SEQUENCE</scope>
    <source>
        <strain evidence="12">5S5</strain>
    </source>
</reference>
<evidence type="ECO:0000256" key="1">
    <source>
        <dbReference type="ARBA" id="ARBA00004752"/>
    </source>
</evidence>
<keyword evidence="6 7" id="KW-0961">Cell wall biogenesis/degradation</keyword>
<feature type="compositionally biased region" description="Pro residues" evidence="8">
    <location>
        <begin position="51"/>
        <end position="61"/>
    </location>
</feature>
<evidence type="ECO:0000256" key="6">
    <source>
        <dbReference type="ARBA" id="ARBA00023316"/>
    </source>
</evidence>
<name>A0A974A3Z4_9BRAD</name>
<keyword evidence="3" id="KW-0808">Transferase</keyword>
<dbReference type="Pfam" id="PF01471">
    <property type="entry name" value="PG_binding_1"/>
    <property type="match status" value="1"/>
</dbReference>
<dbReference type="Gene3D" id="1.10.101.10">
    <property type="entry name" value="PGBD-like superfamily/PGBD"/>
    <property type="match status" value="1"/>
</dbReference>
<evidence type="ECO:0000256" key="3">
    <source>
        <dbReference type="ARBA" id="ARBA00022679"/>
    </source>
</evidence>
<comment type="pathway">
    <text evidence="1 7">Cell wall biogenesis; peptidoglycan biosynthesis.</text>
</comment>
<dbReference type="Proteomes" id="UP001432046">
    <property type="component" value="Chromosome"/>
</dbReference>
<dbReference type="GO" id="GO:0004180">
    <property type="term" value="F:carboxypeptidase activity"/>
    <property type="evidence" value="ECO:0007669"/>
    <property type="project" value="UniProtKB-ARBA"/>
</dbReference>
<feature type="region of interest" description="Disordered" evidence="8">
    <location>
        <begin position="742"/>
        <end position="763"/>
    </location>
</feature>
<dbReference type="InterPro" id="IPR002477">
    <property type="entry name" value="Peptidoglycan-bd-like"/>
</dbReference>
<dbReference type="InterPro" id="IPR038063">
    <property type="entry name" value="Transpep_catalytic_dom"/>
</dbReference>